<proteinExistence type="predicted"/>
<accession>A0A2C3UWH3</accession>
<dbReference type="Proteomes" id="UP000219775">
    <property type="component" value="Unassembled WGS sequence"/>
</dbReference>
<dbReference type="AlphaFoldDB" id="A0A2C3UWH3"/>
<reference evidence="1 2" key="1">
    <citation type="submission" date="2017-09" db="EMBL/GenBank/DDBJ databases">
        <title>Large-scale bioinformatics analysis of Bacillus genomes uncovers conserved roles of natural products in bacterial physiology.</title>
        <authorList>
            <consortium name="Agbiome Team Llc"/>
            <person name="Bleich R.M."/>
            <person name="Grubbs K.J."/>
            <person name="Santa Maria K.C."/>
            <person name="Allen S.E."/>
            <person name="Farag S."/>
            <person name="Shank E.A."/>
            <person name="Bowers A."/>
        </authorList>
    </citation>
    <scope>NUCLEOTIDE SEQUENCE [LARGE SCALE GENOMIC DNA]</scope>
    <source>
        <strain evidence="1 2">AFS009893</strain>
    </source>
</reference>
<comment type="caution">
    <text evidence="1">The sequence shown here is derived from an EMBL/GenBank/DDBJ whole genome shotgun (WGS) entry which is preliminary data.</text>
</comment>
<organism evidence="1 2">
    <name type="scientific">Bacillus pseudomycoides</name>
    <dbReference type="NCBI Taxonomy" id="64104"/>
    <lineage>
        <taxon>Bacteria</taxon>
        <taxon>Bacillati</taxon>
        <taxon>Bacillota</taxon>
        <taxon>Bacilli</taxon>
        <taxon>Bacillales</taxon>
        <taxon>Bacillaceae</taxon>
        <taxon>Bacillus</taxon>
        <taxon>Bacillus cereus group</taxon>
    </lineage>
</organism>
<evidence type="ECO:0000313" key="1">
    <source>
        <dbReference type="EMBL" id="PEM71257.1"/>
    </source>
</evidence>
<dbReference type="RefSeq" id="WP_097969660.1">
    <property type="nucleotide sequence ID" value="NZ_NUAS01000026.1"/>
</dbReference>
<name>A0A2C3UWH3_9BACI</name>
<evidence type="ECO:0000313" key="2">
    <source>
        <dbReference type="Proteomes" id="UP000219775"/>
    </source>
</evidence>
<sequence length="114" mass="13194">MAIVKLIIVTDKNTNKYIPLLRKVTSQSISEIKKNIETLEPVMIKESYDTDGLTSLQRTAEKLINMGAELRFYQNNYIISLEMIKNLIERNKGIEKDREELDDLMFGDESIVPE</sequence>
<gene>
    <name evidence="1" type="ORF">CN613_05885</name>
</gene>
<dbReference type="EMBL" id="NUDP01000024">
    <property type="protein sequence ID" value="PEM71257.1"/>
    <property type="molecule type" value="Genomic_DNA"/>
</dbReference>
<protein>
    <submittedName>
        <fullName evidence="1">Uncharacterized protein</fullName>
    </submittedName>
</protein>